<dbReference type="AlphaFoldDB" id="A0A066XT86"/>
<evidence type="ECO:0000313" key="2">
    <source>
        <dbReference type="EMBL" id="KDN72072.1"/>
    </source>
</evidence>
<sequence length="228" mass="25658">MFSFNSDIFGPLLSFLGLNLVNINVNVSVHRQVDVPNGPAETAARFANLETELGTLKKELRRILATQSQQQKPTGYQKRGTRGDYRIGKARQNPRRTQRSQPTQLDSQVDVRSPDKFSDDEKRGFHRPSQTACLATTQIADIPKMNLLVANEFSNSTSLPCITPQTYDPRSQATMCGGLWTLLMWLQLLRSIMTNTTLKPKRVPELTLACEPPKRISANLGRWLAFTK</sequence>
<dbReference type="EMBL" id="JMSE01000060">
    <property type="protein sequence ID" value="KDN72072.1"/>
    <property type="molecule type" value="Genomic_DNA"/>
</dbReference>
<keyword evidence="3" id="KW-1185">Reference proteome</keyword>
<feature type="compositionally biased region" description="Basic residues" evidence="1">
    <location>
        <begin position="88"/>
        <end position="98"/>
    </location>
</feature>
<proteinExistence type="predicted"/>
<reference evidence="3" key="1">
    <citation type="journal article" date="2014" name="Genome Announc.">
        <title>Draft genome sequence of Colletotrichum sublineola, a destructive pathogen of cultivated sorghum.</title>
        <authorList>
            <person name="Baroncelli R."/>
            <person name="Sanz-Martin J.M."/>
            <person name="Rech G.E."/>
            <person name="Sukno S.A."/>
            <person name="Thon M.R."/>
        </authorList>
    </citation>
    <scope>NUCLEOTIDE SEQUENCE [LARGE SCALE GENOMIC DNA]</scope>
    <source>
        <strain evidence="3">TX430BB</strain>
    </source>
</reference>
<accession>A0A066XT86</accession>
<gene>
    <name evidence="2" type="ORF">CSUB01_10918</name>
</gene>
<comment type="caution">
    <text evidence="2">The sequence shown here is derived from an EMBL/GenBank/DDBJ whole genome shotgun (WGS) entry which is preliminary data.</text>
</comment>
<dbReference type="Proteomes" id="UP000027238">
    <property type="component" value="Unassembled WGS sequence"/>
</dbReference>
<protein>
    <submittedName>
        <fullName evidence="2">Uncharacterized protein</fullName>
    </submittedName>
</protein>
<evidence type="ECO:0000256" key="1">
    <source>
        <dbReference type="SAM" id="MobiDB-lite"/>
    </source>
</evidence>
<feature type="region of interest" description="Disordered" evidence="1">
    <location>
        <begin position="64"/>
        <end position="127"/>
    </location>
</feature>
<dbReference type="HOGENOM" id="CLU_1214674_0_0_1"/>
<feature type="compositionally biased region" description="Basic and acidic residues" evidence="1">
    <location>
        <begin position="112"/>
        <end position="123"/>
    </location>
</feature>
<feature type="compositionally biased region" description="Polar residues" evidence="1">
    <location>
        <begin position="65"/>
        <end position="74"/>
    </location>
</feature>
<name>A0A066XT86_COLSU</name>
<organism evidence="2 3">
    <name type="scientific">Colletotrichum sublineola</name>
    <name type="common">Sorghum anthracnose fungus</name>
    <dbReference type="NCBI Taxonomy" id="1173701"/>
    <lineage>
        <taxon>Eukaryota</taxon>
        <taxon>Fungi</taxon>
        <taxon>Dikarya</taxon>
        <taxon>Ascomycota</taxon>
        <taxon>Pezizomycotina</taxon>
        <taxon>Sordariomycetes</taxon>
        <taxon>Hypocreomycetidae</taxon>
        <taxon>Glomerellales</taxon>
        <taxon>Glomerellaceae</taxon>
        <taxon>Colletotrichum</taxon>
        <taxon>Colletotrichum graminicola species complex</taxon>
    </lineage>
</organism>
<evidence type="ECO:0000313" key="3">
    <source>
        <dbReference type="Proteomes" id="UP000027238"/>
    </source>
</evidence>